<sequence length="374" mass="36999">MRTSLPTSRGSRVLAAAVAALAAGVASLAGAVPAAAADTTTITGTVVYPAGAEASDVATVLAWLPTARGIDVSAAADVAADGSFSLTDLSPRTGYQLSYTDAEGQFATGYYRTTGSLVAKAANASLVTAGGSPVTIAARTSAPMTEVALTLPGDGTFPDWSPMGFFVAEPGNGRVVSVAGVGGPATATALLRGSAAPTAAAGVSGFGAQGFGAASASPAAGEANVVRLPVTGLLRGGSYTFALPTSPDFTGYYYGGAGQPLKRSLAKAGAFTGGTPSVEVLVMAPWATVAPAVTGQARLGVKLTGTRGTWSTAGKPAYQWLRNGVAIKGAVYSSYTPKAADLGRKLKLRVTFTSNVAGYAPGTAYSTATALVVK</sequence>
<dbReference type="RefSeq" id="WP_214346439.1">
    <property type="nucleotide sequence ID" value="NZ_JAHBOH010000001.1"/>
</dbReference>
<protein>
    <recommendedName>
        <fullName evidence="4">Alpha-amylase</fullName>
    </recommendedName>
</protein>
<keyword evidence="1" id="KW-0732">Signal</keyword>
<dbReference type="Proteomes" id="UP000722125">
    <property type="component" value="Unassembled WGS sequence"/>
</dbReference>
<reference evidence="2 3" key="1">
    <citation type="submission" date="2021-05" db="EMBL/GenBank/DDBJ databases">
        <title>Description of Cellulomonas sp. DKR-3 sp. nov.</title>
        <authorList>
            <person name="Dahal R.H."/>
            <person name="Chaudhary D.K."/>
        </authorList>
    </citation>
    <scope>NUCLEOTIDE SEQUENCE [LARGE SCALE GENOMIC DNA]</scope>
    <source>
        <strain evidence="2 3">DKR-3</strain>
    </source>
</reference>
<name>A0ABS5TVT6_9CELL</name>
<dbReference type="PROSITE" id="PS51318">
    <property type="entry name" value="TAT"/>
    <property type="match status" value="1"/>
</dbReference>
<keyword evidence="3" id="KW-1185">Reference proteome</keyword>
<dbReference type="Gene3D" id="2.60.40.2700">
    <property type="match status" value="1"/>
</dbReference>
<evidence type="ECO:0000256" key="1">
    <source>
        <dbReference type="SAM" id="SignalP"/>
    </source>
</evidence>
<evidence type="ECO:0000313" key="3">
    <source>
        <dbReference type="Proteomes" id="UP000722125"/>
    </source>
</evidence>
<proteinExistence type="predicted"/>
<evidence type="ECO:0008006" key="4">
    <source>
        <dbReference type="Google" id="ProtNLM"/>
    </source>
</evidence>
<comment type="caution">
    <text evidence="2">The sequence shown here is derived from an EMBL/GenBank/DDBJ whole genome shotgun (WGS) entry which is preliminary data.</text>
</comment>
<gene>
    <name evidence="2" type="ORF">KIN34_02965</name>
</gene>
<accession>A0ABS5TVT6</accession>
<organism evidence="2 3">
    <name type="scientific">Cellulomonas fulva</name>
    <dbReference type="NCBI Taxonomy" id="2835530"/>
    <lineage>
        <taxon>Bacteria</taxon>
        <taxon>Bacillati</taxon>
        <taxon>Actinomycetota</taxon>
        <taxon>Actinomycetes</taxon>
        <taxon>Micrococcales</taxon>
        <taxon>Cellulomonadaceae</taxon>
        <taxon>Cellulomonas</taxon>
    </lineage>
</organism>
<feature type="chain" id="PRO_5046778786" description="Alpha-amylase" evidence="1">
    <location>
        <begin position="37"/>
        <end position="374"/>
    </location>
</feature>
<dbReference type="InterPro" id="IPR006311">
    <property type="entry name" value="TAT_signal"/>
</dbReference>
<feature type="signal peptide" evidence="1">
    <location>
        <begin position="1"/>
        <end position="36"/>
    </location>
</feature>
<evidence type="ECO:0000313" key="2">
    <source>
        <dbReference type="EMBL" id="MBT0993250.1"/>
    </source>
</evidence>
<dbReference type="EMBL" id="JAHBOH010000001">
    <property type="protein sequence ID" value="MBT0993250.1"/>
    <property type="molecule type" value="Genomic_DNA"/>
</dbReference>